<dbReference type="InterPro" id="IPR005203">
    <property type="entry name" value="Hemocyanin_C"/>
</dbReference>
<reference evidence="7" key="1">
    <citation type="submission" date="2021-06" db="EMBL/GenBank/DDBJ databases">
        <authorList>
            <person name="Hodson N. C."/>
            <person name="Mongue J. A."/>
            <person name="Jaron S. K."/>
        </authorList>
    </citation>
    <scope>NUCLEOTIDE SEQUENCE</scope>
</reference>
<feature type="compositionally biased region" description="Low complexity" evidence="5">
    <location>
        <begin position="203"/>
        <end position="222"/>
    </location>
</feature>
<evidence type="ECO:0000259" key="6">
    <source>
        <dbReference type="Pfam" id="PF03723"/>
    </source>
</evidence>
<evidence type="ECO:0000256" key="1">
    <source>
        <dbReference type="ARBA" id="ARBA00001973"/>
    </source>
</evidence>
<dbReference type="OrthoDB" id="8119704at2759"/>
<evidence type="ECO:0000256" key="2">
    <source>
        <dbReference type="ARBA" id="ARBA00009928"/>
    </source>
</evidence>
<dbReference type="Pfam" id="PF03723">
    <property type="entry name" value="Hemocyanin_C"/>
    <property type="match status" value="1"/>
</dbReference>
<evidence type="ECO:0000313" key="8">
    <source>
        <dbReference type="Proteomes" id="UP000708208"/>
    </source>
</evidence>
<keyword evidence="4" id="KW-0186">Copper</keyword>
<evidence type="ECO:0000313" key="7">
    <source>
        <dbReference type="EMBL" id="CAG7836385.1"/>
    </source>
</evidence>
<sequence>MAPRNNHRGEKLTYRDQRLLFFELDKFTANLQPGNNVINRNSQDSTLVIPWGDTFRDLEGLPVREPDITGAQAVCSCGWPEHVLLPIGSPSGVTFDLFVLITNGADDVVPRTNAQSPAQQQGCRDAVIYCGILDELYPDRKPMGFPFDRNAARPGTSTPVATLDEYISGKSNMFTTQVIIRHSNTTTIRGGGAPGNMGRIDQNGNVLPGNPLPNAASASPSPGTQPPRGRPRQPQGQGQPQGPRQPQGSRSPQRGPQQQRPGPQQGFRQPSRSPSPQGWSNGGWGNPSRGFSPNNFWG</sequence>
<name>A0A8J2PTI3_9HEXA</name>
<keyword evidence="3" id="KW-0479">Metal-binding</keyword>
<keyword evidence="8" id="KW-1185">Reference proteome</keyword>
<organism evidence="7 8">
    <name type="scientific">Allacma fusca</name>
    <dbReference type="NCBI Taxonomy" id="39272"/>
    <lineage>
        <taxon>Eukaryota</taxon>
        <taxon>Metazoa</taxon>
        <taxon>Ecdysozoa</taxon>
        <taxon>Arthropoda</taxon>
        <taxon>Hexapoda</taxon>
        <taxon>Collembola</taxon>
        <taxon>Symphypleona</taxon>
        <taxon>Sminthuridae</taxon>
        <taxon>Allacma</taxon>
    </lineage>
</organism>
<feature type="compositionally biased region" description="Low complexity" evidence="5">
    <location>
        <begin position="232"/>
        <end position="272"/>
    </location>
</feature>
<evidence type="ECO:0000256" key="4">
    <source>
        <dbReference type="ARBA" id="ARBA00023008"/>
    </source>
</evidence>
<accession>A0A8J2PTI3</accession>
<dbReference type="EMBL" id="CAJVCH010571004">
    <property type="protein sequence ID" value="CAG7836385.1"/>
    <property type="molecule type" value="Genomic_DNA"/>
</dbReference>
<dbReference type="InterPro" id="IPR013788">
    <property type="entry name" value="Hemocyanin/hexamerin"/>
</dbReference>
<comment type="cofactor">
    <cofactor evidence="1">
        <name>Cu(2+)</name>
        <dbReference type="ChEBI" id="CHEBI:29036"/>
    </cofactor>
</comment>
<comment type="caution">
    <text evidence="7">The sequence shown here is derived from an EMBL/GenBank/DDBJ whole genome shotgun (WGS) entry which is preliminary data.</text>
</comment>
<dbReference type="AlphaFoldDB" id="A0A8J2PTI3"/>
<proteinExistence type="inferred from homology"/>
<protein>
    <recommendedName>
        <fullName evidence="6">Hemocyanin C-terminal domain-containing protein</fullName>
    </recommendedName>
</protein>
<evidence type="ECO:0000256" key="5">
    <source>
        <dbReference type="SAM" id="MobiDB-lite"/>
    </source>
</evidence>
<dbReference type="PANTHER" id="PTHR11511">
    <property type="entry name" value="LARVAL STORAGE PROTEIN/PHENOLOXIDASE"/>
    <property type="match status" value="1"/>
</dbReference>
<dbReference type="GO" id="GO:0046872">
    <property type="term" value="F:metal ion binding"/>
    <property type="evidence" value="ECO:0007669"/>
    <property type="project" value="UniProtKB-KW"/>
</dbReference>
<feature type="domain" description="Hemocyanin C-terminal" evidence="6">
    <location>
        <begin position="1"/>
        <end position="182"/>
    </location>
</feature>
<evidence type="ECO:0000256" key="3">
    <source>
        <dbReference type="ARBA" id="ARBA00022723"/>
    </source>
</evidence>
<dbReference type="Proteomes" id="UP000708208">
    <property type="component" value="Unassembled WGS sequence"/>
</dbReference>
<feature type="compositionally biased region" description="Polar residues" evidence="5">
    <location>
        <begin position="289"/>
        <end position="298"/>
    </location>
</feature>
<dbReference type="PANTHER" id="PTHR11511:SF4">
    <property type="entry name" value="PHENOLOXIDASE 2-RELATED"/>
    <property type="match status" value="1"/>
</dbReference>
<feature type="region of interest" description="Disordered" evidence="5">
    <location>
        <begin position="185"/>
        <end position="298"/>
    </location>
</feature>
<gene>
    <name evidence="7" type="ORF">AFUS01_LOCUS45633</name>
</gene>
<comment type="similarity">
    <text evidence="2">Belongs to the tyrosinase family.</text>
</comment>